<organism evidence="1 2">
    <name type="scientific">Volvox reticuliferus</name>
    <dbReference type="NCBI Taxonomy" id="1737510"/>
    <lineage>
        <taxon>Eukaryota</taxon>
        <taxon>Viridiplantae</taxon>
        <taxon>Chlorophyta</taxon>
        <taxon>core chlorophytes</taxon>
        <taxon>Chlorophyceae</taxon>
        <taxon>CS clade</taxon>
        <taxon>Chlamydomonadales</taxon>
        <taxon>Volvocaceae</taxon>
        <taxon>Volvox</taxon>
    </lineage>
</organism>
<name>A0A8J4FPA6_9CHLO</name>
<protein>
    <submittedName>
        <fullName evidence="1">Uncharacterized protein</fullName>
    </submittedName>
</protein>
<evidence type="ECO:0000313" key="2">
    <source>
        <dbReference type="Proteomes" id="UP000747110"/>
    </source>
</evidence>
<dbReference type="OrthoDB" id="552008at2759"/>
<gene>
    <name evidence="1" type="ORF">Vretifemale_12217</name>
</gene>
<dbReference type="Proteomes" id="UP000747110">
    <property type="component" value="Unassembled WGS sequence"/>
</dbReference>
<proteinExistence type="predicted"/>
<accession>A0A8J4FPA6</accession>
<reference evidence="1" key="1">
    <citation type="journal article" date="2021" name="Proc. Natl. Acad. Sci. U.S.A.">
        <title>Three genomes in the algal genus Volvox reveal the fate of a haploid sex-determining region after a transition to homothallism.</title>
        <authorList>
            <person name="Yamamoto K."/>
            <person name="Hamaji T."/>
            <person name="Kawai-Toyooka H."/>
            <person name="Matsuzaki R."/>
            <person name="Takahashi F."/>
            <person name="Nishimura Y."/>
            <person name="Kawachi M."/>
            <person name="Noguchi H."/>
            <person name="Minakuchi Y."/>
            <person name="Umen J.G."/>
            <person name="Toyoda A."/>
            <person name="Nozaki H."/>
        </authorList>
    </citation>
    <scope>NUCLEOTIDE SEQUENCE</scope>
    <source>
        <strain evidence="1">NIES-3786</strain>
    </source>
</reference>
<evidence type="ECO:0000313" key="1">
    <source>
        <dbReference type="EMBL" id="GIL83387.1"/>
    </source>
</evidence>
<keyword evidence="2" id="KW-1185">Reference proteome</keyword>
<dbReference type="AlphaFoldDB" id="A0A8J4FPA6"/>
<sequence length="281" mass="28225">MDGIKMKSSGQFTHDGHATGLMGLPAVLGRLSDPSHRCQGPELTCLLQALCKQLISAASNTNLVIFTSADRARTTAAQVAAADVAMELSIGAPERCILPSLPQPFSSGMTSSSFHLRTHLDAIEAPASSHTIPSTAASTNSTPLAIPSTQLPSSRLAVAAAAATRRPPAAPGKTATTTTVLTLAHNPTGTVTLPHAIGSSGSANAVGLSPAAKDPTEGLAGDVTAGIALLVDHLEHFHYRAKAVVLDGLLALSAVGLGPDRRLDPAGIASLPLPAGGGASG</sequence>
<comment type="caution">
    <text evidence="1">The sequence shown here is derived from an EMBL/GenBank/DDBJ whole genome shotgun (WGS) entry which is preliminary data.</text>
</comment>
<feature type="non-terminal residue" evidence="1">
    <location>
        <position position="1"/>
    </location>
</feature>
<dbReference type="EMBL" id="BNCP01000026">
    <property type="protein sequence ID" value="GIL83387.1"/>
    <property type="molecule type" value="Genomic_DNA"/>
</dbReference>